<gene>
    <name evidence="1" type="ORF">QN277_024012</name>
</gene>
<evidence type="ECO:0000313" key="2">
    <source>
        <dbReference type="Proteomes" id="UP001293593"/>
    </source>
</evidence>
<keyword evidence="2" id="KW-1185">Reference proteome</keyword>
<reference evidence="1" key="1">
    <citation type="submission" date="2023-10" db="EMBL/GenBank/DDBJ databases">
        <title>Chromosome-level genome of the transformable northern wattle, Acacia crassicarpa.</title>
        <authorList>
            <person name="Massaro I."/>
            <person name="Sinha N.R."/>
            <person name="Poethig S."/>
            <person name="Leichty A.R."/>
        </authorList>
    </citation>
    <scope>NUCLEOTIDE SEQUENCE</scope>
    <source>
        <strain evidence="1">Acra3RX</strain>
        <tissue evidence="1">Leaf</tissue>
    </source>
</reference>
<protein>
    <submittedName>
        <fullName evidence="1">Uncharacterized protein</fullName>
    </submittedName>
</protein>
<proteinExistence type="predicted"/>
<evidence type="ECO:0000313" key="1">
    <source>
        <dbReference type="EMBL" id="KAK4267197.1"/>
    </source>
</evidence>
<organism evidence="1 2">
    <name type="scientific">Acacia crassicarpa</name>
    <name type="common">northern wattle</name>
    <dbReference type="NCBI Taxonomy" id="499986"/>
    <lineage>
        <taxon>Eukaryota</taxon>
        <taxon>Viridiplantae</taxon>
        <taxon>Streptophyta</taxon>
        <taxon>Embryophyta</taxon>
        <taxon>Tracheophyta</taxon>
        <taxon>Spermatophyta</taxon>
        <taxon>Magnoliopsida</taxon>
        <taxon>eudicotyledons</taxon>
        <taxon>Gunneridae</taxon>
        <taxon>Pentapetalae</taxon>
        <taxon>rosids</taxon>
        <taxon>fabids</taxon>
        <taxon>Fabales</taxon>
        <taxon>Fabaceae</taxon>
        <taxon>Caesalpinioideae</taxon>
        <taxon>mimosoid clade</taxon>
        <taxon>Acacieae</taxon>
        <taxon>Acacia</taxon>
    </lineage>
</organism>
<comment type="caution">
    <text evidence="1">The sequence shown here is derived from an EMBL/GenBank/DDBJ whole genome shotgun (WGS) entry which is preliminary data.</text>
</comment>
<dbReference type="EMBL" id="JAWXYG010000007">
    <property type="protein sequence ID" value="KAK4267197.1"/>
    <property type="molecule type" value="Genomic_DNA"/>
</dbReference>
<dbReference type="AlphaFoldDB" id="A0AAE1JEC3"/>
<dbReference type="Proteomes" id="UP001293593">
    <property type="component" value="Unassembled WGS sequence"/>
</dbReference>
<name>A0AAE1JEC3_9FABA</name>
<accession>A0AAE1JEC3</accession>
<sequence length="96" mass="11691">MLLLTHSCRHFLEISIRLEYWMKRKFFLWERMSMLLARCYICKILKKIRRCGPSIRKESNLEESIRSMIEILQSDITWNDNLNALLKRKSGSLQWK</sequence>